<keyword evidence="2" id="KW-1185">Reference proteome</keyword>
<proteinExistence type="predicted"/>
<dbReference type="Proteomes" id="UP000267524">
    <property type="component" value="Unassembled WGS sequence"/>
</dbReference>
<organism evidence="1 2">
    <name type="scientific">Chryseobacterium nematophagum</name>
    <dbReference type="NCBI Taxonomy" id="2305228"/>
    <lineage>
        <taxon>Bacteria</taxon>
        <taxon>Pseudomonadati</taxon>
        <taxon>Bacteroidota</taxon>
        <taxon>Flavobacteriia</taxon>
        <taxon>Flavobacteriales</taxon>
        <taxon>Weeksellaceae</taxon>
        <taxon>Chryseobacterium group</taxon>
        <taxon>Chryseobacterium</taxon>
    </lineage>
</organism>
<gene>
    <name evidence="1" type="ORF">D1632_05355</name>
</gene>
<evidence type="ECO:0000313" key="1">
    <source>
        <dbReference type="EMBL" id="RMZ60366.1"/>
    </source>
</evidence>
<comment type="caution">
    <text evidence="1">The sequence shown here is derived from an EMBL/GenBank/DDBJ whole genome shotgun (WGS) entry which is preliminary data.</text>
</comment>
<dbReference type="AlphaFoldDB" id="A0A3M7LFN1"/>
<evidence type="ECO:0008006" key="3">
    <source>
        <dbReference type="Google" id="ProtNLM"/>
    </source>
</evidence>
<protein>
    <recommendedName>
        <fullName evidence="3">Transposase DDE domain-containing protein</fullName>
    </recommendedName>
</protein>
<evidence type="ECO:0000313" key="2">
    <source>
        <dbReference type="Proteomes" id="UP000267524"/>
    </source>
</evidence>
<reference evidence="1 2" key="1">
    <citation type="submission" date="2018-08" db="EMBL/GenBank/DDBJ databases">
        <title>Chryseobacterium nematophagum: a novel matrix digesting pathogen of nematodes.</title>
        <authorList>
            <person name="Page A."/>
            <person name="Roberts M."/>
            <person name="Felix M.-A."/>
            <person name="Weir W."/>
        </authorList>
    </citation>
    <scope>NUCLEOTIDE SEQUENCE [LARGE SCALE GENOMIC DNA]</scope>
    <source>
        <strain evidence="1 2">JUb275</strain>
    </source>
</reference>
<dbReference type="EMBL" id="QWIV01000008">
    <property type="protein sequence ID" value="RMZ60366.1"/>
    <property type="molecule type" value="Genomic_DNA"/>
</dbReference>
<dbReference type="RefSeq" id="WP_122546206.1">
    <property type="nucleotide sequence ID" value="NZ_QWIV01000008.1"/>
</dbReference>
<accession>A0A3M7LFN1</accession>
<sequence length="88" mass="10757">MELGIIANIAYNKRNSETHNDHYFDHQLYKERYVIEKTSVWMESFRSILNRFDTTTTSWIRYNYLAFIVIALRKFQKKVEMNSIKEEQ</sequence>
<name>A0A3M7LFN1_9FLAO</name>